<evidence type="ECO:0000259" key="5">
    <source>
        <dbReference type="PROSITE" id="PS50011"/>
    </source>
</evidence>
<dbReference type="Pfam" id="PF07714">
    <property type="entry name" value="PK_Tyr_Ser-Thr"/>
    <property type="match status" value="1"/>
</dbReference>
<dbReference type="InterPro" id="IPR000719">
    <property type="entry name" value="Prot_kinase_dom"/>
</dbReference>
<name>A0A1D2ND18_ORCCI</name>
<keyword evidence="4" id="KW-0472">Membrane</keyword>
<dbReference type="PANTHER" id="PTHR24416:SF617">
    <property type="entry name" value="RET ONCOGENE, ISOFORM A"/>
    <property type="match status" value="1"/>
</dbReference>
<dbReference type="InterPro" id="IPR011009">
    <property type="entry name" value="Kinase-like_dom_sf"/>
</dbReference>
<organism evidence="6 7">
    <name type="scientific">Orchesella cincta</name>
    <name type="common">Springtail</name>
    <name type="synonym">Podura cincta</name>
    <dbReference type="NCBI Taxonomy" id="48709"/>
    <lineage>
        <taxon>Eukaryota</taxon>
        <taxon>Metazoa</taxon>
        <taxon>Ecdysozoa</taxon>
        <taxon>Arthropoda</taxon>
        <taxon>Hexapoda</taxon>
        <taxon>Collembola</taxon>
        <taxon>Entomobryomorpha</taxon>
        <taxon>Entomobryoidea</taxon>
        <taxon>Orchesellidae</taxon>
        <taxon>Orchesellinae</taxon>
        <taxon>Orchesella</taxon>
    </lineage>
</organism>
<dbReference type="PRINTS" id="PR00109">
    <property type="entry name" value="TYRKINASE"/>
</dbReference>
<dbReference type="PROSITE" id="PS00109">
    <property type="entry name" value="PROTEIN_KINASE_TYR"/>
    <property type="match status" value="1"/>
</dbReference>
<dbReference type="InterPro" id="IPR001245">
    <property type="entry name" value="Ser-Thr/Tyr_kinase_cat_dom"/>
</dbReference>
<sequence length="889" mass="98402">MDIANITHENFTGVLSAAKAGSQEPLPNMLITKAGFDREEVELYNFSVSCIVTSSETPNKHEVIATAANLRILDENDNTLISSSDGTSDVTVYISLSDIKYHLEPGKRLVPRDHSELLARDNDTVDVNNFKIYNLNDTKRLLELDFTQHQIATEGSMNYTALIPKLKLSEHVQGLSPWEGDYCVAAVINDSTVAIPEKRDQDLKYTICVSWGQKPSSPRPESQSTDYLLSRLSNHVDQARMPRSTQRLAPVLSPFPDLVTDVSDTIAGLEFSIVYTMAYAFEEDLESNSAEPGTTMIASADYNEIFDVTPHMGIIYLMHPELIQNSSFQSFQLQLLCNSSLIPSFTTNITITLESPVTSETLCDDELCSVHADSKSCEQSCGYGSPGKCFWRQKPGFNNSLSNDDVTDQPVDIAQYPTCSPHLGTCPDGKCDEMEQLFPHLCPQDCATKLLGFGRLLEHSNGRFYGINGEFCKGVGTCQDPTICSCAHLPNPVLESPLSSLPKPTNIVSSRTAVGMDCGFNCVMIYLAVSLIGVFIMLVTIYVLRQRKERKRKARSLNQSVMMTAAGIEIGGGYGDNTGNGTLISNAEYGPGGMNHAVLMVSDDQFEANQIVQVDIKWEIHRDDLTLEHVLGEGQFGRVLKGKLRGHSGGGHTPVAVKMLKVDAAEGSKSLWQEFMAEFSLLKQVDHPNVIKLLGACTTTGGPPYIVMEYAEYGALRSFLRKCRRVEKINGSHSALHWDNPDSSVSPASDPLNVEYVVTPREVLGFSWQIAKGMAYLSDMKMVHRDLAARNILLTRTKACKISDFGLTRDIYVDDAYQKKSKDRVPVKWLAPECLADELYTTKSDVWAFGVLVWELTTLEHLHILESQLNNCTLFLIRDIECTNLKTAL</sequence>
<dbReference type="Proteomes" id="UP000094527">
    <property type="component" value="Unassembled WGS sequence"/>
</dbReference>
<keyword evidence="3" id="KW-0547">Nucleotide-binding</keyword>
<feature type="transmembrane region" description="Helical" evidence="4">
    <location>
        <begin position="523"/>
        <end position="544"/>
    </location>
</feature>
<feature type="domain" description="Protein kinase" evidence="5">
    <location>
        <begin position="625"/>
        <end position="889"/>
    </location>
</feature>
<dbReference type="InterPro" id="IPR017441">
    <property type="entry name" value="Protein_kinase_ATP_BS"/>
</dbReference>
<keyword evidence="6" id="KW-0675">Receptor</keyword>
<keyword evidence="4" id="KW-0812">Transmembrane</keyword>
<dbReference type="GO" id="GO:0005886">
    <property type="term" value="C:plasma membrane"/>
    <property type="evidence" value="ECO:0007669"/>
    <property type="project" value="TreeGrafter"/>
</dbReference>
<accession>A0A1D2ND18</accession>
<dbReference type="CDD" id="cd11304">
    <property type="entry name" value="Cadherin_repeat"/>
    <property type="match status" value="1"/>
</dbReference>
<reference evidence="6 7" key="1">
    <citation type="journal article" date="2016" name="Genome Biol. Evol.">
        <title>Gene Family Evolution Reflects Adaptation to Soil Environmental Stressors in the Genome of the Collembolan Orchesella cincta.</title>
        <authorList>
            <person name="Faddeeva-Vakhrusheva A."/>
            <person name="Derks M.F."/>
            <person name="Anvar S.Y."/>
            <person name="Agamennone V."/>
            <person name="Suring W."/>
            <person name="Smit S."/>
            <person name="van Straalen N.M."/>
            <person name="Roelofs D."/>
        </authorList>
    </citation>
    <scope>NUCLEOTIDE SEQUENCE [LARGE SCALE GENOMIC DNA]</scope>
    <source>
        <tissue evidence="6">Mixed pool</tissue>
    </source>
</reference>
<comment type="caution">
    <text evidence="6">The sequence shown here is derived from an EMBL/GenBank/DDBJ whole genome shotgun (WGS) entry which is preliminary data.</text>
</comment>
<dbReference type="STRING" id="48709.A0A1D2ND18"/>
<dbReference type="InterPro" id="IPR008266">
    <property type="entry name" value="Tyr_kinase_AS"/>
</dbReference>
<dbReference type="InterPro" id="IPR050122">
    <property type="entry name" value="RTK"/>
</dbReference>
<dbReference type="Gene3D" id="1.10.510.10">
    <property type="entry name" value="Transferase(Phosphotransferase) domain 1"/>
    <property type="match status" value="1"/>
</dbReference>
<evidence type="ECO:0000313" key="6">
    <source>
        <dbReference type="EMBL" id="ODN03157.1"/>
    </source>
</evidence>
<keyword evidence="7" id="KW-1185">Reference proteome</keyword>
<keyword evidence="3" id="KW-0067">ATP-binding</keyword>
<dbReference type="GO" id="GO:0007169">
    <property type="term" value="P:cell surface receptor protein tyrosine kinase signaling pathway"/>
    <property type="evidence" value="ECO:0007669"/>
    <property type="project" value="TreeGrafter"/>
</dbReference>
<dbReference type="GO" id="GO:0005524">
    <property type="term" value="F:ATP binding"/>
    <property type="evidence" value="ECO:0007669"/>
    <property type="project" value="UniProtKB-UniRule"/>
</dbReference>
<dbReference type="Gene3D" id="3.30.200.20">
    <property type="entry name" value="Phosphorylase Kinase, domain 1"/>
    <property type="match status" value="1"/>
</dbReference>
<dbReference type="SUPFAM" id="SSF56112">
    <property type="entry name" value="Protein kinase-like (PK-like)"/>
    <property type="match status" value="1"/>
</dbReference>
<keyword evidence="6" id="KW-0808">Transferase</keyword>
<dbReference type="InterPro" id="IPR020635">
    <property type="entry name" value="Tyr_kinase_cat_dom"/>
</dbReference>
<dbReference type="GO" id="GO:0043235">
    <property type="term" value="C:receptor complex"/>
    <property type="evidence" value="ECO:0007669"/>
    <property type="project" value="TreeGrafter"/>
</dbReference>
<keyword evidence="6" id="KW-0418">Kinase</keyword>
<dbReference type="OrthoDB" id="3256376at2759"/>
<dbReference type="EMBL" id="LJIJ01000085">
    <property type="protein sequence ID" value="ODN03157.1"/>
    <property type="molecule type" value="Genomic_DNA"/>
</dbReference>
<keyword evidence="4" id="KW-1133">Transmembrane helix</keyword>
<evidence type="ECO:0000256" key="4">
    <source>
        <dbReference type="SAM" id="Phobius"/>
    </source>
</evidence>
<proteinExistence type="predicted"/>
<dbReference type="Pfam" id="PF22540">
    <property type="entry name" value="RET_CRD"/>
    <property type="match status" value="1"/>
</dbReference>
<dbReference type="PROSITE" id="PS00107">
    <property type="entry name" value="PROTEIN_KINASE_ATP"/>
    <property type="match status" value="1"/>
</dbReference>
<evidence type="ECO:0000256" key="1">
    <source>
        <dbReference type="ARBA" id="ARBA00004167"/>
    </source>
</evidence>
<dbReference type="CDD" id="cd00192">
    <property type="entry name" value="PTKc"/>
    <property type="match status" value="1"/>
</dbReference>
<protein>
    <submittedName>
        <fullName evidence="6">Proto-oncogene tyrosine-protein kinase receptor Ret</fullName>
    </submittedName>
</protein>
<dbReference type="AlphaFoldDB" id="A0A1D2ND18"/>
<evidence type="ECO:0000256" key="3">
    <source>
        <dbReference type="PROSITE-ProRule" id="PRU10141"/>
    </source>
</evidence>
<dbReference type="SMART" id="SM00219">
    <property type="entry name" value="TyrKc"/>
    <property type="match status" value="1"/>
</dbReference>
<feature type="binding site" evidence="3">
    <location>
        <position position="658"/>
    </location>
    <ligand>
        <name>ATP</name>
        <dbReference type="ChEBI" id="CHEBI:30616"/>
    </ligand>
</feature>
<evidence type="ECO:0000256" key="2">
    <source>
        <dbReference type="ARBA" id="ARBA00051243"/>
    </source>
</evidence>
<comment type="subcellular location">
    <subcellularLocation>
        <location evidence="1">Membrane</location>
        <topology evidence="1">Single-pass membrane protein</topology>
    </subcellularLocation>
</comment>
<dbReference type="PANTHER" id="PTHR24416">
    <property type="entry name" value="TYROSINE-PROTEIN KINASE RECEPTOR"/>
    <property type="match status" value="1"/>
</dbReference>
<dbReference type="GO" id="GO:0004714">
    <property type="term" value="F:transmembrane receptor protein tyrosine kinase activity"/>
    <property type="evidence" value="ECO:0007669"/>
    <property type="project" value="UniProtKB-EC"/>
</dbReference>
<evidence type="ECO:0000313" key="7">
    <source>
        <dbReference type="Proteomes" id="UP000094527"/>
    </source>
</evidence>
<comment type="catalytic activity">
    <reaction evidence="2">
        <text>L-tyrosyl-[protein] + ATP = O-phospho-L-tyrosyl-[protein] + ADP + H(+)</text>
        <dbReference type="Rhea" id="RHEA:10596"/>
        <dbReference type="Rhea" id="RHEA-COMP:10136"/>
        <dbReference type="Rhea" id="RHEA-COMP:20101"/>
        <dbReference type="ChEBI" id="CHEBI:15378"/>
        <dbReference type="ChEBI" id="CHEBI:30616"/>
        <dbReference type="ChEBI" id="CHEBI:46858"/>
        <dbReference type="ChEBI" id="CHEBI:61978"/>
        <dbReference type="ChEBI" id="CHEBI:456216"/>
        <dbReference type="EC" id="2.7.10.1"/>
    </reaction>
</comment>
<dbReference type="PROSITE" id="PS50011">
    <property type="entry name" value="PROTEIN_KINASE_DOM"/>
    <property type="match status" value="1"/>
</dbReference>
<gene>
    <name evidence="6" type="ORF">Ocin01_03522</name>
</gene>
<dbReference type="InterPro" id="IPR055162">
    <property type="entry name" value="RET_CRD"/>
</dbReference>